<keyword evidence="3" id="KW-1185">Reference proteome</keyword>
<keyword evidence="1" id="KW-0238">DNA-binding</keyword>
<name>C6XA67_METGS</name>
<dbReference type="Gene3D" id="1.10.260.40">
    <property type="entry name" value="lambda repressor-like DNA-binding domains"/>
    <property type="match status" value="1"/>
</dbReference>
<reference evidence="2 3" key="2">
    <citation type="journal article" date="2011" name="J. Bacteriol.">
        <title>Genomes of three methylotrophs from a single niche uncover genetic and metabolic divergence of Methylophilaceae.</title>
        <authorList>
            <person name="Lapidus A."/>
            <person name="Clum A."/>
            <person name="Labutti K."/>
            <person name="Kaluzhnaya M.G."/>
            <person name="Lim S."/>
            <person name="Beck D.A."/>
            <person name="Glavina Del Rio T."/>
            <person name="Nolan M."/>
            <person name="Mavromatis K."/>
            <person name="Huntemann M."/>
            <person name="Lucas S."/>
            <person name="Lidstrom M.E."/>
            <person name="Ivanova N."/>
            <person name="Chistoserdova L."/>
        </authorList>
    </citation>
    <scope>NUCLEOTIDE SEQUENCE [LARGE SCALE GENOMIC DNA]</scope>
    <source>
        <strain evidence="2 3">SIP3-4</strain>
    </source>
</reference>
<gene>
    <name evidence="2" type="ordered locus">Msip34_2366</name>
</gene>
<dbReference type="eggNOG" id="COG3093">
    <property type="taxonomic scope" value="Bacteria"/>
</dbReference>
<dbReference type="RefSeq" id="WP_015830898.1">
    <property type="nucleotide sequence ID" value="NC_012969.1"/>
</dbReference>
<accession>C6XA67</accession>
<dbReference type="InterPro" id="IPR013430">
    <property type="entry name" value="Toxin_antidote_HigA"/>
</dbReference>
<dbReference type="EMBL" id="CP001674">
    <property type="protein sequence ID" value="ACT51608.1"/>
    <property type="molecule type" value="Genomic_DNA"/>
</dbReference>
<evidence type="ECO:0000313" key="2">
    <source>
        <dbReference type="EMBL" id="ACT51608.1"/>
    </source>
</evidence>
<dbReference type="NCBIfam" id="TIGR02607">
    <property type="entry name" value="antidote_HigA"/>
    <property type="match status" value="1"/>
</dbReference>
<dbReference type="SUPFAM" id="SSF47413">
    <property type="entry name" value="lambda repressor-like DNA-binding domains"/>
    <property type="match status" value="1"/>
</dbReference>
<dbReference type="GO" id="GO:0003677">
    <property type="term" value="F:DNA binding"/>
    <property type="evidence" value="ECO:0007669"/>
    <property type="project" value="UniProtKB-KW"/>
</dbReference>
<sequence length="101" mass="11477">MATNNMRPIHPGEILREEYLVPLEMSGHALSIELRVPATKINDILRARRAVTSDTALRLSRFFGTTPQFWANLQSAYDLKQAEIAHGKEIEQQVRQMDMAA</sequence>
<dbReference type="OrthoDB" id="5297543at2"/>
<dbReference type="KEGG" id="mei:Msip34_2366"/>
<reference evidence="3" key="1">
    <citation type="submission" date="2009-07" db="EMBL/GenBank/DDBJ databases">
        <title>Complete sequence of chromosome of Methylovorus sp. SIP3-4.</title>
        <authorList>
            <person name="Lucas S."/>
            <person name="Copeland A."/>
            <person name="Lapidus A."/>
            <person name="Glavina del Rio T."/>
            <person name="Tice H."/>
            <person name="Bruce D."/>
            <person name="Goodwin L."/>
            <person name="Pitluck S."/>
            <person name="Clum A."/>
            <person name="Larimer F."/>
            <person name="Land M."/>
            <person name="Hauser L."/>
            <person name="Kyrpides N."/>
            <person name="Mikhailova N."/>
            <person name="Kayluzhnaya M."/>
            <person name="Chistoserdova L."/>
        </authorList>
    </citation>
    <scope>NUCLEOTIDE SEQUENCE [LARGE SCALE GENOMIC DNA]</scope>
    <source>
        <strain evidence="3">SIP3-4</strain>
    </source>
</reference>
<evidence type="ECO:0000256" key="1">
    <source>
        <dbReference type="ARBA" id="ARBA00023125"/>
    </source>
</evidence>
<dbReference type="AlphaFoldDB" id="C6XA67"/>
<protein>
    <submittedName>
        <fullName evidence="2">Putative plasmid maintenance system antidote protein, XRE family</fullName>
    </submittedName>
</protein>
<dbReference type="PANTHER" id="PTHR36924:SF1">
    <property type="entry name" value="ANTITOXIN HIGA-1"/>
    <property type="match status" value="1"/>
</dbReference>
<dbReference type="PANTHER" id="PTHR36924">
    <property type="entry name" value="ANTITOXIN HIGA-1"/>
    <property type="match status" value="1"/>
</dbReference>
<dbReference type="InterPro" id="IPR010982">
    <property type="entry name" value="Lambda_DNA-bd_dom_sf"/>
</dbReference>
<dbReference type="Proteomes" id="UP000002743">
    <property type="component" value="Chromosome"/>
</dbReference>
<proteinExistence type="predicted"/>
<dbReference type="HOGENOM" id="CLU_140230_5_1_4"/>
<evidence type="ECO:0000313" key="3">
    <source>
        <dbReference type="Proteomes" id="UP000002743"/>
    </source>
</evidence>
<organism evidence="2 3">
    <name type="scientific">Methylovorus glucosotrophus (strain SIP3-4)</name>
    <dbReference type="NCBI Taxonomy" id="582744"/>
    <lineage>
        <taxon>Bacteria</taxon>
        <taxon>Pseudomonadati</taxon>
        <taxon>Pseudomonadota</taxon>
        <taxon>Betaproteobacteria</taxon>
        <taxon>Nitrosomonadales</taxon>
        <taxon>Methylophilaceae</taxon>
        <taxon>Methylovorus</taxon>
    </lineage>
</organism>